<evidence type="ECO:0000313" key="2">
    <source>
        <dbReference type="WBParaSite" id="EEL_0000757501-mRNA-1"/>
    </source>
</evidence>
<protein>
    <submittedName>
        <fullName evidence="2">Coiled-coil domain-containing protein</fullName>
    </submittedName>
</protein>
<proteinExistence type="predicted"/>
<accession>A0A158Q8H2</accession>
<dbReference type="Proteomes" id="UP000050640">
    <property type="component" value="Unplaced"/>
</dbReference>
<reference evidence="2" key="1">
    <citation type="submission" date="2016-04" db="UniProtKB">
        <authorList>
            <consortium name="WormBaseParasite"/>
        </authorList>
    </citation>
    <scope>IDENTIFICATION</scope>
</reference>
<dbReference type="AlphaFoldDB" id="A0A158Q8H2"/>
<evidence type="ECO:0000313" key="1">
    <source>
        <dbReference type="Proteomes" id="UP000050640"/>
    </source>
</evidence>
<sequence>MAAETMNARSEKPNCSDIVREVQLDVAEELGKQQLEVERVDAVLSLLKELESDELEVVGAEFDPLLVEPHKFQCIRDVLEDLNQYTALVQRALNLTRQYGSNFSKQEYVTDNSVEKIRDGCDVHSRLSFHNTATFTVPSQNLSDLRISRLTIIPTTTVHVSPGLTDAVPKGSNDNLHIRPREVLIDARQTVRNQRVHSASEPGSLLQLTQSTVTANQKPHPFLSQAGYDSHSLHAAMQNVVGLLKRTLPGFHPIASTILNSDVFDFISAFANALRRYDDRVRSQIKLLLEKYDSSVSSIKRSELVCEIDHLHKISRSASMKREELLDIIHGPYYQAANCPPLRQMKILYSTFSSNSS</sequence>
<dbReference type="WBParaSite" id="EEL_0000757501-mRNA-1">
    <property type="protein sequence ID" value="EEL_0000757501-mRNA-1"/>
    <property type="gene ID" value="EEL_0000757501"/>
</dbReference>
<organism evidence="1 2">
    <name type="scientific">Elaeophora elaphi</name>
    <dbReference type="NCBI Taxonomy" id="1147741"/>
    <lineage>
        <taxon>Eukaryota</taxon>
        <taxon>Metazoa</taxon>
        <taxon>Ecdysozoa</taxon>
        <taxon>Nematoda</taxon>
        <taxon>Chromadorea</taxon>
        <taxon>Rhabditida</taxon>
        <taxon>Spirurina</taxon>
        <taxon>Spiruromorpha</taxon>
        <taxon>Filarioidea</taxon>
        <taxon>Onchocercidae</taxon>
        <taxon>Elaeophora</taxon>
    </lineage>
</organism>
<keyword evidence="1" id="KW-1185">Reference proteome</keyword>
<name>A0A158Q8H2_9BILA</name>